<feature type="region of interest" description="Disordered" evidence="5">
    <location>
        <begin position="178"/>
        <end position="206"/>
    </location>
</feature>
<feature type="compositionally biased region" description="Polar residues" evidence="5">
    <location>
        <begin position="1432"/>
        <end position="1450"/>
    </location>
</feature>
<keyword evidence="1" id="KW-0645">Protease</keyword>
<keyword evidence="2" id="KW-0479">Metal-binding</keyword>
<dbReference type="GO" id="GO:0003676">
    <property type="term" value="F:nucleic acid binding"/>
    <property type="evidence" value="ECO:0007669"/>
    <property type="project" value="InterPro"/>
</dbReference>
<dbReference type="PANTHER" id="PTHR42648:SF21">
    <property type="entry name" value="CYSTEINE-RICH RLK (RECEPTOR-LIKE PROTEIN KINASE) 8"/>
    <property type="match status" value="1"/>
</dbReference>
<dbReference type="Pfam" id="PF13976">
    <property type="entry name" value="gag_pre-integrs"/>
    <property type="match status" value="1"/>
</dbReference>
<evidence type="ECO:0000256" key="4">
    <source>
        <dbReference type="SAM" id="Coils"/>
    </source>
</evidence>
<name>A0A699GS38_TANCI</name>
<dbReference type="InterPro" id="IPR001584">
    <property type="entry name" value="Integrase_cat-core"/>
</dbReference>
<dbReference type="InterPro" id="IPR057670">
    <property type="entry name" value="SH3_retrovirus"/>
</dbReference>
<dbReference type="SUPFAM" id="SSF53098">
    <property type="entry name" value="Ribonuclease H-like"/>
    <property type="match status" value="1"/>
</dbReference>
<keyword evidence="3" id="KW-0378">Hydrolase</keyword>
<dbReference type="Pfam" id="PF22936">
    <property type="entry name" value="Pol_BBD"/>
    <property type="match status" value="1"/>
</dbReference>
<evidence type="ECO:0000256" key="1">
    <source>
        <dbReference type="ARBA" id="ARBA00022670"/>
    </source>
</evidence>
<dbReference type="Gene3D" id="3.30.420.10">
    <property type="entry name" value="Ribonuclease H-like superfamily/Ribonuclease H"/>
    <property type="match status" value="1"/>
</dbReference>
<sequence length="1619" mass="186255">METYKNVLQDIRDQLNAEAEAVHINLTGIDNDIYSTVDACPNACAMWKAIERLKHGESINVQDLETNLYWEFGKFTSRDSESLESCYSRFYKMMNELVRNQCDVTNHQVNVWFLHQLQQEWQRFVTLVKQSQELKTVSYHKLYNIIKHHQNEVDELKAERIAHTANPLALVAQQQPVYHPPNHPTHYTQNSSTRSQQAATRNRRKAIINSPQPIYDQEPSMVAEDDEIANQDNSLRINRGTGYDNQRLGNVVGARDNVGTTVVQKSKIQCYKCKEFGHVAREYQKPKKAKDAAYHREKMLLYQELEAHYMYMEQIQEVTLDAPADSGTIFDTEPLQKVQNNDHYNVFAIESEHPEQSKSVNDTYLIEQDEHNMIIDSLDMSYDREQIDQDNDDDLANEGEIEDFKTQNKSLESSNNRFKEANNRVSKTNALIYTDLKKFQAELDKRNDVKYASKVEIDSPESDEVIRLEKESRSKLSDLIRPFDYDKLNNLYDLFVSQHEKSSEQRYFLERSRLSHTPVNNGNSKESFNKQITLLEKQMDESILWDQKCKSFKELFKIKRSVGTIFDEVECCKETNAKRTYFGHIDPFIQNIIEANFCPEIRKISADVEKFHDKGIAISKLKKLIEKLKGKSVDTKFKKSSVIHQPNAFKSQRLSILVKPTIFSDSLKRKDFSKSKSVTKNNMSNDFSKPVIAQILPPNKKSILKNSNVLAPGMYRLHTKPNQTRTTQFPNDFRKTNKHVSFSTGVILTTSVSRPKLKSNPIEDRVMLNNSQGKKHEVEDHRRNVKFSKNKTSVTACNDSLKAKILNVNFVCATCGKCVLNEKHDMCALKSHNSVNSRTKMPMVVPIAKPLQKTVASQSNQITRNTTRKLYERISKLVEIILFIVDSGCSKHMTVNLKLLINFVEKFLGTVKFENDQIALILGHGDLVQGGVTIKRVYYVKGLNHNLFFIGQFYDADLEVAFRKSTCYIRDLKGNDLLTGSRGTDLYSITLQDTSSPNLICLKAKASSSQAWLWHRCLSHMNFDTINLQSKNDIVIGLPKLKFVKDHLCSSYELGKAKQKSFQTKTTLSSKRRLQLLHIELCGPMRVASINGKKFVLVIVDDYYKYTWTHFLRSKDETSKVLIDFLRLVQRGLHAQVRIVRTDKGMEFLNQTLHAYFASEWMLHQTSVARTPKQNGVVERQNCSLVEAARTMLSAAKVPLFFWDEAITTACFTQNRSLVISRHEKIPYHIINERKPSVNVRIRIFSLQLNIADQSSLRGIDYENSYFQKIKVLGSPLSFLVVGQTSIPQGFDRVDFPSLDFAFTPSGIPLRCDFGDVTVKFFHIFGSLCYIVRDSENLDKMEEKGDACIFVGYYTQSRAYRVFNKRTRVNVETIHVNFDELPQMASDHVTETVTTSNELDLLFSLMFDELLNGSSQVVSKSSTVTTADAPKQRQQQHITPLNNQTTTDPTCQVPTQAPTVITTEKNNQADMIAENAQVENDEFINIFYTPEELHQFDRLEVCELVDRPLCKNIINMKWLWKNKRDEENTVIQNKSRLVAKGYAQKEGVDFEESFAPVARLEAAWLFIAYAARKSFIVYQMDVKIAFLYGPLKEEVYVNQPDGFLDLYHPDKVYHLKKAL</sequence>
<dbReference type="EMBL" id="BKCJ010043008">
    <property type="protein sequence ID" value="GEW04147.1"/>
    <property type="molecule type" value="Genomic_DNA"/>
</dbReference>
<keyword evidence="4" id="KW-0175">Coiled coil</keyword>
<dbReference type="InterPro" id="IPR025724">
    <property type="entry name" value="GAG-pre-integrase_dom"/>
</dbReference>
<dbReference type="GO" id="GO:0008233">
    <property type="term" value="F:peptidase activity"/>
    <property type="evidence" value="ECO:0007669"/>
    <property type="project" value="UniProtKB-KW"/>
</dbReference>
<feature type="coiled-coil region" evidence="4">
    <location>
        <begin position="139"/>
        <end position="166"/>
    </location>
</feature>
<feature type="region of interest" description="Disordered" evidence="5">
    <location>
        <begin position="1422"/>
        <end position="1450"/>
    </location>
</feature>
<dbReference type="Gene3D" id="4.10.60.10">
    <property type="entry name" value="Zinc finger, CCHC-type"/>
    <property type="match status" value="1"/>
</dbReference>
<evidence type="ECO:0000313" key="7">
    <source>
        <dbReference type="EMBL" id="GEW04147.1"/>
    </source>
</evidence>
<protein>
    <recommendedName>
        <fullName evidence="6">Integrase catalytic domain-containing protein</fullName>
    </recommendedName>
</protein>
<accession>A0A699GS38</accession>
<dbReference type="InterPro" id="IPR039537">
    <property type="entry name" value="Retrotran_Ty1/copia-like"/>
</dbReference>
<dbReference type="InterPro" id="IPR013103">
    <property type="entry name" value="RVT_2"/>
</dbReference>
<evidence type="ECO:0000256" key="5">
    <source>
        <dbReference type="SAM" id="MobiDB-lite"/>
    </source>
</evidence>
<dbReference type="Pfam" id="PF25597">
    <property type="entry name" value="SH3_retrovirus"/>
    <property type="match status" value="1"/>
</dbReference>
<feature type="domain" description="Integrase catalytic" evidence="6">
    <location>
        <begin position="1069"/>
        <end position="1235"/>
    </location>
</feature>
<proteinExistence type="predicted"/>
<dbReference type="InterPro" id="IPR012337">
    <property type="entry name" value="RNaseH-like_sf"/>
</dbReference>
<dbReference type="GO" id="GO:0046872">
    <property type="term" value="F:metal ion binding"/>
    <property type="evidence" value="ECO:0007669"/>
    <property type="project" value="UniProtKB-KW"/>
</dbReference>
<dbReference type="Pfam" id="PF07727">
    <property type="entry name" value="RVT_2"/>
    <property type="match status" value="1"/>
</dbReference>
<gene>
    <name evidence="7" type="ORF">Tci_176123</name>
</gene>
<dbReference type="Pfam" id="PF14223">
    <property type="entry name" value="Retrotran_gag_2"/>
    <property type="match status" value="1"/>
</dbReference>
<dbReference type="GO" id="GO:0006508">
    <property type="term" value="P:proteolysis"/>
    <property type="evidence" value="ECO:0007669"/>
    <property type="project" value="UniProtKB-KW"/>
</dbReference>
<evidence type="ECO:0000256" key="3">
    <source>
        <dbReference type="ARBA" id="ARBA00022801"/>
    </source>
</evidence>
<comment type="caution">
    <text evidence="7">The sequence shown here is derived from an EMBL/GenBank/DDBJ whole genome shotgun (WGS) entry which is preliminary data.</text>
</comment>
<dbReference type="InterPro" id="IPR036397">
    <property type="entry name" value="RNaseH_sf"/>
</dbReference>
<reference evidence="7" key="1">
    <citation type="journal article" date="2019" name="Sci. Rep.">
        <title>Draft genome of Tanacetum cinerariifolium, the natural source of mosquito coil.</title>
        <authorList>
            <person name="Yamashiro T."/>
            <person name="Shiraishi A."/>
            <person name="Satake H."/>
            <person name="Nakayama K."/>
        </authorList>
    </citation>
    <scope>NUCLEOTIDE SEQUENCE</scope>
</reference>
<evidence type="ECO:0000256" key="2">
    <source>
        <dbReference type="ARBA" id="ARBA00022723"/>
    </source>
</evidence>
<feature type="compositionally biased region" description="Polar residues" evidence="5">
    <location>
        <begin position="185"/>
        <end position="200"/>
    </location>
</feature>
<dbReference type="PROSITE" id="PS50994">
    <property type="entry name" value="INTEGRASE"/>
    <property type="match status" value="1"/>
</dbReference>
<organism evidence="7">
    <name type="scientific">Tanacetum cinerariifolium</name>
    <name type="common">Dalmatian daisy</name>
    <name type="synonym">Chrysanthemum cinerariifolium</name>
    <dbReference type="NCBI Taxonomy" id="118510"/>
    <lineage>
        <taxon>Eukaryota</taxon>
        <taxon>Viridiplantae</taxon>
        <taxon>Streptophyta</taxon>
        <taxon>Embryophyta</taxon>
        <taxon>Tracheophyta</taxon>
        <taxon>Spermatophyta</taxon>
        <taxon>Magnoliopsida</taxon>
        <taxon>eudicotyledons</taxon>
        <taxon>Gunneridae</taxon>
        <taxon>Pentapetalae</taxon>
        <taxon>asterids</taxon>
        <taxon>campanulids</taxon>
        <taxon>Asterales</taxon>
        <taxon>Asteraceae</taxon>
        <taxon>Asteroideae</taxon>
        <taxon>Anthemideae</taxon>
        <taxon>Anthemidinae</taxon>
        <taxon>Tanacetum</taxon>
    </lineage>
</organism>
<dbReference type="GO" id="GO:0015074">
    <property type="term" value="P:DNA integration"/>
    <property type="evidence" value="ECO:0007669"/>
    <property type="project" value="InterPro"/>
</dbReference>
<dbReference type="PANTHER" id="PTHR42648">
    <property type="entry name" value="TRANSPOSASE, PUTATIVE-RELATED"/>
    <property type="match status" value="1"/>
</dbReference>
<evidence type="ECO:0000259" key="6">
    <source>
        <dbReference type="PROSITE" id="PS50994"/>
    </source>
</evidence>
<dbReference type="InterPro" id="IPR054722">
    <property type="entry name" value="PolX-like_BBD"/>
</dbReference>